<accession>A0A395M0V8</accession>
<dbReference type="EMBL" id="PHFL01000039">
    <property type="protein sequence ID" value="RFM24396.1"/>
    <property type="molecule type" value="Genomic_DNA"/>
</dbReference>
<evidence type="ECO:0000313" key="1">
    <source>
        <dbReference type="EMBL" id="RFM24396.1"/>
    </source>
</evidence>
<dbReference type="AlphaFoldDB" id="A0A395M0V8"/>
<comment type="caution">
    <text evidence="1">The sequence shown here is derived from an EMBL/GenBank/DDBJ whole genome shotgun (WGS) entry which is preliminary data.</text>
</comment>
<protein>
    <recommendedName>
        <fullName evidence="3">Outer membrane protein beta-barrel domain-containing protein</fullName>
    </recommendedName>
</protein>
<name>A0A395M0V8_9BACT</name>
<proteinExistence type="predicted"/>
<reference evidence="1 2" key="1">
    <citation type="journal article" date="2011" name="ISME J.">
        <title>Community ecology of hot spring cyanobacterial mats: predominant populations and their functional potential.</title>
        <authorList>
            <person name="Klatt C.G."/>
            <person name="Wood J.M."/>
            <person name="Rusch D.B."/>
            <person name="Bateson M.M."/>
            <person name="Hamamura N."/>
            <person name="Heidelberg J.F."/>
            <person name="Grossman A.R."/>
            <person name="Bhaya D."/>
            <person name="Cohan F.M."/>
            <person name="Kuhl M."/>
            <person name="Bryant D.A."/>
            <person name="Ward D.M."/>
        </authorList>
    </citation>
    <scope>NUCLEOTIDE SEQUENCE [LARGE SCALE GENOMIC DNA]</scope>
    <source>
        <strain evidence="1">OS</strain>
    </source>
</reference>
<evidence type="ECO:0008006" key="3">
    <source>
        <dbReference type="Google" id="ProtNLM"/>
    </source>
</evidence>
<organism evidence="1 2">
    <name type="scientific">Candidatus Thermochlorobacter aerophilus</name>
    <dbReference type="NCBI Taxonomy" id="1868324"/>
    <lineage>
        <taxon>Bacteria</taxon>
        <taxon>Pseudomonadati</taxon>
        <taxon>Chlorobiota</taxon>
        <taxon>Chlorobiia</taxon>
        <taxon>Chlorobiales</taxon>
        <taxon>Candidatus Thermochlorobacteriaceae</taxon>
        <taxon>Candidatus Thermochlorobacter</taxon>
    </lineage>
</organism>
<dbReference type="Proteomes" id="UP000266389">
    <property type="component" value="Unassembled WGS sequence"/>
</dbReference>
<evidence type="ECO:0000313" key="2">
    <source>
        <dbReference type="Proteomes" id="UP000266389"/>
    </source>
</evidence>
<gene>
    <name evidence="1" type="ORF">D0433_05235</name>
</gene>
<sequence length="217" mass="22942">MTLSAHAQVPGLPQLLTIEGGIGGGFSSGGQDLALVRSGTLNFSDFVRNAPLSGANLSGKLKIMPPLIPLRFVGFFNFNLLSTNTNTSESISVGGTTIPLNINPFAPSGSRVNTLNAGVGLEFSPLPLPIVTPYIGVDFGIYSITPEGKSSYSRYGLGAGAGIEFSPPFIPVSFDIEAKYRLANLIGRENVTLTNAIAQENSFNYLQVSLLLMFKLL</sequence>